<dbReference type="EMBL" id="KV750692">
    <property type="protein sequence ID" value="OCL03726.1"/>
    <property type="molecule type" value="Genomic_DNA"/>
</dbReference>
<organism evidence="3 4">
    <name type="scientific">Glonium stellatum</name>
    <dbReference type="NCBI Taxonomy" id="574774"/>
    <lineage>
        <taxon>Eukaryota</taxon>
        <taxon>Fungi</taxon>
        <taxon>Dikarya</taxon>
        <taxon>Ascomycota</taxon>
        <taxon>Pezizomycotina</taxon>
        <taxon>Dothideomycetes</taxon>
        <taxon>Pleosporomycetidae</taxon>
        <taxon>Gloniales</taxon>
        <taxon>Gloniaceae</taxon>
        <taxon>Glonium</taxon>
    </lineage>
</organism>
<evidence type="ECO:0000256" key="1">
    <source>
        <dbReference type="SAM" id="MobiDB-lite"/>
    </source>
</evidence>
<dbReference type="AlphaFoldDB" id="A0A8E2ERY7"/>
<evidence type="ECO:0000256" key="2">
    <source>
        <dbReference type="SAM" id="SignalP"/>
    </source>
</evidence>
<reference evidence="3 4" key="1">
    <citation type="journal article" date="2016" name="Nat. Commun.">
        <title>Ectomycorrhizal ecology is imprinted in the genome of the dominant symbiotic fungus Cenococcum geophilum.</title>
        <authorList>
            <consortium name="DOE Joint Genome Institute"/>
            <person name="Peter M."/>
            <person name="Kohler A."/>
            <person name="Ohm R.A."/>
            <person name="Kuo A."/>
            <person name="Krutzmann J."/>
            <person name="Morin E."/>
            <person name="Arend M."/>
            <person name="Barry K.W."/>
            <person name="Binder M."/>
            <person name="Choi C."/>
            <person name="Clum A."/>
            <person name="Copeland A."/>
            <person name="Grisel N."/>
            <person name="Haridas S."/>
            <person name="Kipfer T."/>
            <person name="LaButti K."/>
            <person name="Lindquist E."/>
            <person name="Lipzen A."/>
            <person name="Maire R."/>
            <person name="Meier B."/>
            <person name="Mihaltcheva S."/>
            <person name="Molinier V."/>
            <person name="Murat C."/>
            <person name="Poggeler S."/>
            <person name="Quandt C.A."/>
            <person name="Sperisen C."/>
            <person name="Tritt A."/>
            <person name="Tisserant E."/>
            <person name="Crous P.W."/>
            <person name="Henrissat B."/>
            <person name="Nehls U."/>
            <person name="Egli S."/>
            <person name="Spatafora J.W."/>
            <person name="Grigoriev I.V."/>
            <person name="Martin F.M."/>
        </authorList>
    </citation>
    <scope>NUCLEOTIDE SEQUENCE [LARGE SCALE GENOMIC DNA]</scope>
    <source>
        <strain evidence="3 4">CBS 207.34</strain>
    </source>
</reference>
<proteinExistence type="predicted"/>
<keyword evidence="4" id="KW-1185">Reference proteome</keyword>
<dbReference type="Proteomes" id="UP000250140">
    <property type="component" value="Unassembled WGS sequence"/>
</dbReference>
<evidence type="ECO:0000313" key="4">
    <source>
        <dbReference type="Proteomes" id="UP000250140"/>
    </source>
</evidence>
<protein>
    <submittedName>
        <fullName evidence="3">Uncharacterized protein</fullName>
    </submittedName>
</protein>
<sequence>MRKRGPKCTQKCTRKCIPKYASARLLSPRRAACLLALLLECVACVRCSSASSSAALAPPTTRLRLRYDTCNMPVAAVDDDDDDAAATATPPPTRLSHRRSCPQRPPARFSRPLCPPPTRQGPSCRVSADGAAGAAGAAGPGGPGISDEDHRGSTESDQGN</sequence>
<name>A0A8E2ERY7_9PEZI</name>
<keyword evidence="2" id="KW-0732">Signal</keyword>
<feature type="chain" id="PRO_5034032823" evidence="2">
    <location>
        <begin position="48"/>
        <end position="160"/>
    </location>
</feature>
<feature type="signal peptide" evidence="2">
    <location>
        <begin position="1"/>
        <end position="47"/>
    </location>
</feature>
<accession>A0A8E2ERY7</accession>
<evidence type="ECO:0000313" key="3">
    <source>
        <dbReference type="EMBL" id="OCL03726.1"/>
    </source>
</evidence>
<gene>
    <name evidence="3" type="ORF">AOQ84DRAFT_226972</name>
</gene>
<feature type="region of interest" description="Disordered" evidence="1">
    <location>
        <begin position="74"/>
        <end position="160"/>
    </location>
</feature>